<accession>A0A1M5BCJ4</accession>
<feature type="transmembrane region" description="Helical" evidence="1">
    <location>
        <begin position="186"/>
        <end position="205"/>
    </location>
</feature>
<feature type="transmembrane region" description="Helical" evidence="1">
    <location>
        <begin position="50"/>
        <end position="70"/>
    </location>
</feature>
<keyword evidence="1" id="KW-0472">Membrane</keyword>
<evidence type="ECO:0000313" key="2">
    <source>
        <dbReference type="EMBL" id="SHF39872.1"/>
    </source>
</evidence>
<feature type="transmembrane region" description="Helical" evidence="1">
    <location>
        <begin position="162"/>
        <end position="180"/>
    </location>
</feature>
<dbReference type="AlphaFoldDB" id="A0A1M5BCJ4"/>
<dbReference type="RefSeq" id="WP_072835685.1">
    <property type="nucleotide sequence ID" value="NZ_FQUU01000010.1"/>
</dbReference>
<gene>
    <name evidence="2" type="ORF">SAMN02745131_02509</name>
</gene>
<dbReference type="Proteomes" id="UP000184048">
    <property type="component" value="Unassembled WGS sequence"/>
</dbReference>
<organism evidence="2 3">
    <name type="scientific">Flavisolibacter ginsengisoli DSM 18119</name>
    <dbReference type="NCBI Taxonomy" id="1121884"/>
    <lineage>
        <taxon>Bacteria</taxon>
        <taxon>Pseudomonadati</taxon>
        <taxon>Bacteroidota</taxon>
        <taxon>Chitinophagia</taxon>
        <taxon>Chitinophagales</taxon>
        <taxon>Chitinophagaceae</taxon>
        <taxon>Flavisolibacter</taxon>
    </lineage>
</organism>
<proteinExistence type="predicted"/>
<dbReference type="EMBL" id="FQUU01000010">
    <property type="protein sequence ID" value="SHF39872.1"/>
    <property type="molecule type" value="Genomic_DNA"/>
</dbReference>
<keyword evidence="1" id="KW-0812">Transmembrane</keyword>
<feature type="transmembrane region" description="Helical" evidence="1">
    <location>
        <begin position="217"/>
        <end position="238"/>
    </location>
</feature>
<keyword evidence="1" id="KW-1133">Transmembrane helix</keyword>
<name>A0A1M5BCJ4_9BACT</name>
<keyword evidence="3" id="KW-1185">Reference proteome</keyword>
<sequence>MQNFSIRPGGFNAIRKQMLIRTIPLMLIAVIVGILISTINSKNQANNVNILPFIIPFAFLAVGFGIYRGVNRQKSLLDSYTLNITNNLIIREQLNTPTISIYFSDIREIAKLKNGSFLIKGKDPSDIIVVPAQIDNYAQLESLLNDIHQVTNKAAASFKEKYQVLIGLLAPGLMFVVYTVSNKVVVGLAGTALLGLMTWSFIKIRQNKNLDSKTKRISWWILLVLASVITAMITKLTGGSK</sequence>
<evidence type="ECO:0000256" key="1">
    <source>
        <dbReference type="SAM" id="Phobius"/>
    </source>
</evidence>
<protein>
    <submittedName>
        <fullName evidence="2">Uncharacterized protein</fullName>
    </submittedName>
</protein>
<reference evidence="2 3" key="1">
    <citation type="submission" date="2016-11" db="EMBL/GenBank/DDBJ databases">
        <authorList>
            <person name="Jaros S."/>
            <person name="Januszkiewicz K."/>
            <person name="Wedrychowicz H."/>
        </authorList>
    </citation>
    <scope>NUCLEOTIDE SEQUENCE [LARGE SCALE GENOMIC DNA]</scope>
    <source>
        <strain evidence="2 3">DSM 18119</strain>
    </source>
</reference>
<dbReference type="STRING" id="1121884.SAMN02745131_02509"/>
<dbReference type="OrthoDB" id="1355414at2"/>
<evidence type="ECO:0000313" key="3">
    <source>
        <dbReference type="Proteomes" id="UP000184048"/>
    </source>
</evidence>
<feature type="transmembrane region" description="Helical" evidence="1">
    <location>
        <begin position="20"/>
        <end position="38"/>
    </location>
</feature>